<sequence length="378" mass="41624">MEDANVDAVSESLISVANSAIIKLGELTEALESVLENTNKLKQSLQEIDAAENRLSAKTLEPDKPLVFEPVPNPIHTPKIMPAYLMDVFKQTRPPTSAGYIYEATVDRLACAFFTVYLPITHQFLLQPQHTFRALAPNDVVALENEWSIVGAVGDGSSRMAAFNPVDDSEELSFSFLASPREPPSATDQGSSGELHLGGEDSSFELSGIDPRGAHGMPLVSTPRAENASTLPRAARFDQLNRLVLLAKEGLQRPDLSVMFQNVKGGPGVPETTIVMCENKLKDGPAAIKQLKRYAEKYGRDTPRMRFFAFRLGRRGLEVAMFRFAAATTELVPILDAANHDEDGRYSVYAEFVHTTMCELAAEVQSELWGFQWAYEEA</sequence>
<gene>
    <name evidence="3" type="ORF">MSAN_00568500</name>
</gene>
<comment type="caution">
    <text evidence="3">The sequence shown here is derived from an EMBL/GenBank/DDBJ whole genome shotgun (WGS) entry which is preliminary data.</text>
</comment>
<feature type="coiled-coil region" evidence="1">
    <location>
        <begin position="34"/>
        <end position="61"/>
    </location>
</feature>
<dbReference type="AlphaFoldDB" id="A0A8H6ZC44"/>
<evidence type="ECO:0000256" key="1">
    <source>
        <dbReference type="SAM" id="Coils"/>
    </source>
</evidence>
<proteinExistence type="predicted"/>
<evidence type="ECO:0000313" key="4">
    <source>
        <dbReference type="Proteomes" id="UP000623467"/>
    </source>
</evidence>
<keyword evidence="1" id="KW-0175">Coiled coil</keyword>
<dbReference type="OrthoDB" id="3031075at2759"/>
<dbReference type="EMBL" id="JACAZH010000003">
    <property type="protein sequence ID" value="KAF7373581.1"/>
    <property type="molecule type" value="Genomic_DNA"/>
</dbReference>
<dbReference type="Proteomes" id="UP000623467">
    <property type="component" value="Unassembled WGS sequence"/>
</dbReference>
<evidence type="ECO:0000313" key="3">
    <source>
        <dbReference type="EMBL" id="KAF7373581.1"/>
    </source>
</evidence>
<protein>
    <submittedName>
        <fullName evidence="3">Uncharacterized protein</fullName>
    </submittedName>
</protein>
<organism evidence="3 4">
    <name type="scientific">Mycena sanguinolenta</name>
    <dbReference type="NCBI Taxonomy" id="230812"/>
    <lineage>
        <taxon>Eukaryota</taxon>
        <taxon>Fungi</taxon>
        <taxon>Dikarya</taxon>
        <taxon>Basidiomycota</taxon>
        <taxon>Agaricomycotina</taxon>
        <taxon>Agaricomycetes</taxon>
        <taxon>Agaricomycetidae</taxon>
        <taxon>Agaricales</taxon>
        <taxon>Marasmiineae</taxon>
        <taxon>Mycenaceae</taxon>
        <taxon>Mycena</taxon>
    </lineage>
</organism>
<keyword evidence="4" id="KW-1185">Reference proteome</keyword>
<evidence type="ECO:0000256" key="2">
    <source>
        <dbReference type="SAM" id="MobiDB-lite"/>
    </source>
</evidence>
<accession>A0A8H6ZC44</accession>
<reference evidence="3" key="1">
    <citation type="submission" date="2020-05" db="EMBL/GenBank/DDBJ databases">
        <title>Mycena genomes resolve the evolution of fungal bioluminescence.</title>
        <authorList>
            <person name="Tsai I.J."/>
        </authorList>
    </citation>
    <scope>NUCLEOTIDE SEQUENCE</scope>
    <source>
        <strain evidence="3">160909Yilan</strain>
    </source>
</reference>
<feature type="region of interest" description="Disordered" evidence="2">
    <location>
        <begin position="178"/>
        <end position="227"/>
    </location>
</feature>
<name>A0A8H6ZC44_9AGAR</name>